<keyword evidence="3" id="KW-1185">Reference proteome</keyword>
<sequence>MIFASRLLSMGTWAAVVLQATAVPHGPSYFKNMRRQEEDSCGAVAKYTDNPNLEKWNQANTDAWLDQWWIVNANKRMTDPQGFAGAFGKYALGQPGWSCQNNGNDGNCDIPVCDNPKLNSLGNNTEQAYYVLQSLNNLHGFFVGLDESFNIPAVVAAMDNDEIVNNFWFDENNWDPTILKQILNVISALVAVVAGAFAAPALAASVAAGVPGIVGSGSALVTGGVNAAGNALSAVDSADVTQANLGHTMAMAVKSISGSFINMNNELMYGHGYGSSSTDIRSYLKGGSWVGYPGLQKNGAKDVMINMMQSMMINSLWRMQRVFILGGGACGDNQGIGSGISAPDDNYICDENGKAWYLYFWQKQAGIAGDAPNGWVSRPWGSDRMGPNPRYEAEGGSGSFWKNLKPQDAIKSSLKSFRAAGNNYTPETFTTRAAELFADATKIHDEGVNMEGLWTIPVCDIGQTTSPDWKYSLKTDILSPYGWNRYPHWCGPICENDPAKTAEFYKAANFKDKNTKLFQHGCGTAIDPVNTWWDWNTGKTKNGP</sequence>
<dbReference type="EMBL" id="JAPWDS010000002">
    <property type="protein sequence ID" value="KAJ5512796.1"/>
    <property type="molecule type" value="Genomic_DNA"/>
</dbReference>
<protein>
    <submittedName>
        <fullName evidence="2">Uncharacterized protein</fullName>
    </submittedName>
</protein>
<evidence type="ECO:0000313" key="3">
    <source>
        <dbReference type="Proteomes" id="UP001149954"/>
    </source>
</evidence>
<accession>A0A9X0C8E9</accession>
<evidence type="ECO:0000313" key="2">
    <source>
        <dbReference type="EMBL" id="KAJ5512796.1"/>
    </source>
</evidence>
<gene>
    <name evidence="2" type="ORF">N7463_002348</name>
</gene>
<reference evidence="2" key="2">
    <citation type="journal article" date="2023" name="IMA Fungus">
        <title>Comparative genomic study of the Penicillium genus elucidates a diverse pangenome and 15 lateral gene transfer events.</title>
        <authorList>
            <person name="Petersen C."/>
            <person name="Sorensen T."/>
            <person name="Nielsen M.R."/>
            <person name="Sondergaard T.E."/>
            <person name="Sorensen J.L."/>
            <person name="Fitzpatrick D.A."/>
            <person name="Frisvad J.C."/>
            <person name="Nielsen K.L."/>
        </authorList>
    </citation>
    <scope>NUCLEOTIDE SEQUENCE</scope>
    <source>
        <strain evidence="2">IBT 29495</strain>
    </source>
</reference>
<comment type="caution">
    <text evidence="2">The sequence shown here is derived from an EMBL/GenBank/DDBJ whole genome shotgun (WGS) entry which is preliminary data.</text>
</comment>
<feature type="chain" id="PRO_5040974132" evidence="1">
    <location>
        <begin position="23"/>
        <end position="544"/>
    </location>
</feature>
<dbReference type="AlphaFoldDB" id="A0A9X0C8E9"/>
<keyword evidence="1" id="KW-0732">Signal</keyword>
<name>A0A9X0C8E9_9EURO</name>
<organism evidence="2 3">
    <name type="scientific">Penicillium fimorum</name>
    <dbReference type="NCBI Taxonomy" id="1882269"/>
    <lineage>
        <taxon>Eukaryota</taxon>
        <taxon>Fungi</taxon>
        <taxon>Dikarya</taxon>
        <taxon>Ascomycota</taxon>
        <taxon>Pezizomycotina</taxon>
        <taxon>Eurotiomycetes</taxon>
        <taxon>Eurotiomycetidae</taxon>
        <taxon>Eurotiales</taxon>
        <taxon>Aspergillaceae</taxon>
        <taxon>Penicillium</taxon>
    </lineage>
</organism>
<proteinExistence type="predicted"/>
<feature type="signal peptide" evidence="1">
    <location>
        <begin position="1"/>
        <end position="22"/>
    </location>
</feature>
<reference evidence="2" key="1">
    <citation type="submission" date="2022-12" db="EMBL/GenBank/DDBJ databases">
        <authorList>
            <person name="Petersen C."/>
        </authorList>
    </citation>
    <scope>NUCLEOTIDE SEQUENCE</scope>
    <source>
        <strain evidence="2">IBT 29495</strain>
    </source>
</reference>
<dbReference type="Proteomes" id="UP001149954">
    <property type="component" value="Unassembled WGS sequence"/>
</dbReference>
<evidence type="ECO:0000256" key="1">
    <source>
        <dbReference type="SAM" id="SignalP"/>
    </source>
</evidence>
<dbReference type="OrthoDB" id="5383967at2759"/>